<protein>
    <submittedName>
        <fullName evidence="3">Uncharacterized protein</fullName>
    </submittedName>
</protein>
<feature type="transmembrane region" description="Helical" evidence="2">
    <location>
        <begin position="205"/>
        <end position="223"/>
    </location>
</feature>
<proteinExistence type="predicted"/>
<evidence type="ECO:0000256" key="2">
    <source>
        <dbReference type="SAM" id="Phobius"/>
    </source>
</evidence>
<dbReference type="RefSeq" id="WP_259973001.1">
    <property type="nucleotide sequence ID" value="NZ_CP081074.1"/>
</dbReference>
<organism evidence="3 4">
    <name type="scientific">Leisingera caerulea</name>
    <name type="common">Phaeobacter caeruleus</name>
    <dbReference type="NCBI Taxonomy" id="506591"/>
    <lineage>
        <taxon>Bacteria</taxon>
        <taxon>Pseudomonadati</taxon>
        <taxon>Pseudomonadota</taxon>
        <taxon>Alphaproteobacteria</taxon>
        <taxon>Rhodobacterales</taxon>
        <taxon>Roseobacteraceae</taxon>
        <taxon>Leisingera</taxon>
    </lineage>
</organism>
<keyword evidence="2" id="KW-0472">Membrane</keyword>
<evidence type="ECO:0000313" key="4">
    <source>
        <dbReference type="Proteomes" id="UP001058713"/>
    </source>
</evidence>
<keyword evidence="3" id="KW-0614">Plasmid</keyword>
<evidence type="ECO:0000313" key="3">
    <source>
        <dbReference type="EMBL" id="UWQ56270.1"/>
    </source>
</evidence>
<feature type="compositionally biased region" description="Basic and acidic residues" evidence="1">
    <location>
        <begin position="20"/>
        <end position="32"/>
    </location>
</feature>
<dbReference type="KEGG" id="lcae:K3721_19930"/>
<feature type="region of interest" description="Disordered" evidence="1">
    <location>
        <begin position="1"/>
        <end position="89"/>
    </location>
</feature>
<accession>A0A9Q9LYQ7</accession>
<feature type="compositionally biased region" description="Polar residues" evidence="1">
    <location>
        <begin position="52"/>
        <end position="67"/>
    </location>
</feature>
<reference evidence="3" key="1">
    <citation type="submission" date="2021-08" db="EMBL/GenBank/DDBJ databases">
        <authorList>
            <person name="Nwanade C."/>
            <person name="Wang M."/>
            <person name="Masoudi A."/>
            <person name="Yu Z."/>
            <person name="Liu J."/>
        </authorList>
    </citation>
    <scope>NUCLEOTIDE SEQUENCE</scope>
    <source>
        <strain evidence="3">S122</strain>
        <plasmid evidence="3">unnamed4</plasmid>
    </source>
</reference>
<keyword evidence="2" id="KW-1133">Transmembrane helix</keyword>
<dbReference type="Proteomes" id="UP001058713">
    <property type="component" value="Plasmid unnamed4"/>
</dbReference>
<feature type="compositionally biased region" description="Basic and acidic residues" evidence="1">
    <location>
        <begin position="1"/>
        <end position="10"/>
    </location>
</feature>
<evidence type="ECO:0000256" key="1">
    <source>
        <dbReference type="SAM" id="MobiDB-lite"/>
    </source>
</evidence>
<geneLocation type="plasmid" evidence="3 4">
    <name>unnamed4</name>
</geneLocation>
<dbReference type="EMBL" id="CP081074">
    <property type="protein sequence ID" value="UWQ56270.1"/>
    <property type="molecule type" value="Genomic_DNA"/>
</dbReference>
<sequence length="235" mass="24862">MSKTYSDPRGKRSTRTNPSPDERSQTGERSVEDVLSELVAILENSGAVSGAGTDNSSTRGTPETGNGTAPAAAASGNRSSRTMGDTKAPPLDALSMAGLDRGCILLPDWLKNLQKMPYAQGQIDKAIAGAGEPGSSPNADERAVWFLAPWVVAGGVWLAGELIEDDEDDNRAFLPPFPIILPIIIQNAIIEKLIEKFSSDDGERFVPAFIAVTGLFAAGLATGSTGKKLWKKYVD</sequence>
<name>A0A9Q9LYQ7_LEICA</name>
<feature type="transmembrane region" description="Helical" evidence="2">
    <location>
        <begin position="172"/>
        <end position="190"/>
    </location>
</feature>
<gene>
    <name evidence="3" type="ORF">K3721_19930</name>
</gene>
<keyword evidence="2" id="KW-0812">Transmembrane</keyword>
<dbReference type="AlphaFoldDB" id="A0A9Q9LYQ7"/>